<reference evidence="1" key="1">
    <citation type="submission" date="2018-01" db="EMBL/GenBank/DDBJ databases">
        <authorList>
            <person name="Krukenberg V."/>
        </authorList>
    </citation>
    <scope>NUCLEOTIDE SEQUENCE</scope>
    <source>
        <strain evidence="1">E20ANME2</strain>
    </source>
</reference>
<dbReference type="Proteomes" id="UP000248329">
    <property type="component" value="Unassembled WGS sequence"/>
</dbReference>
<name>A0AC61L4N1_9EURY</name>
<protein>
    <submittedName>
        <fullName evidence="1">Cobaltochelatase subunit CobN</fullName>
    </submittedName>
</protein>
<evidence type="ECO:0000313" key="2">
    <source>
        <dbReference type="Proteomes" id="UP000248329"/>
    </source>
</evidence>
<accession>A0AC61L4N1</accession>
<sequence length="1264" mass="140706">MKITSITWGSDIALLAEACAELGMEISAWSARDLEDDEKRKRCTQSFEHADVIILRPTNDAVWDDVIETLDPNIPIISFGYDPAFWQLSNVSLKITATVNAYYVHSGLTNIKNMLQYIGFEVLGLDYVYNPPEEVMWQGVYHPDAGRTFDEIEEYLQWYKPKESKNTVGILFNRRYWENKDLEIVNSLIRELEKEYFTIPVFCHGIGDVELGSRPDREVIEEFFMGRIDALINLQSVFNLGDDDAGSVEVLKRLDVPVFHPLMSYHANEEEWGADVLGLSSTEIGWSVAMPEFEGVIEPIIIGVATSGEEYGTEFERHTIIEDRVNKVVNRIRKWIALKDKPEQKRKVAFILHNSPCASLEATIGAGAHLDTLESVARILNCMKESGYSVDPPGSGKELIDTILDRKAIAEFRWTTIEEIVAKGGVLAMVTKAEYAEWFSTLEHDVRARMCEVWGNPPGEAKDGVPAAMVYDGKIVVTGVTYGNAVVCIQPKRGCAGSRCDGTVCKILHDPEIPPPHQYMATYRYLEDEFGADVIVHVGTHGNLEFLPGKSVALSGSCYPDIAIGNIPHLYIYNSDNPPEGTIAKRRSYATLIDHMQTVMTGSGVYGELKELEDQIAEYNKTKDADKGRAHAAQHVIKDLLISTKLSEELQLEKLVEDGVAFEGIVDLAHGAITRIYNSQIPDGMHIFGETPKGDRKIELINSILRYDSELRKAVFDLMGMDVEISEAPVDVLSEADALGKELIHEFLEDVMSGESSGLEILEKVFGDRLKNTNESAISQVRDKISDISSAIDASDEIGALFHGFDAGYIEPGPSGLITRGKPDILPTGRNFYSLDPFKIPTKAAWRIGEQLADGVIAKYVEEHGKIPENIAMYWMASDIMWADGEQLAQIMHLVGAEPVWDGSRVNGYIIIPLEELGRPRIDVTIRVSGITRDCFYNCVEFLDEAIREISVLDEPDDMNYIKKHASGGAEAEDEDVDEAGDVTGTGTAGSGGARIFSSKPGTYGNGVNLAVYASAWKEDKDLSDVYLYWNGYEYGKGVFGAESHDKFASQLRTVDLTFNKTVTDEYDLCGCCCYFGTHGGLTTAAREVSGHEVSAYYGDTRDVNRVEVRTLADELRRVVRTKLLNPKWIRGVMNHGYKGAGDISKRIGRVYGWEATTQEVDDWIFDDITRTFVLDDEMRQFFEENNPYALEEIGRRLLEAAERGLWDADPEVLDGLKDAYLEMEGWIEERMGDVTGDMQGGSIDVVTVEEVAGWKAKMGAVLG</sequence>
<dbReference type="EMBL" id="PQXF01000007">
    <property type="protein sequence ID" value="PXF61200.1"/>
    <property type="molecule type" value="Genomic_DNA"/>
</dbReference>
<gene>
    <name evidence="1" type="ORF">C4B59_05485</name>
</gene>
<proteinExistence type="predicted"/>
<organism evidence="1 2">
    <name type="scientific">Candidatus Methanogaster sp</name>
    <dbReference type="NCBI Taxonomy" id="3386292"/>
    <lineage>
        <taxon>Archaea</taxon>
        <taxon>Methanobacteriati</taxon>
        <taxon>Methanobacteriota</taxon>
        <taxon>Stenosarchaea group</taxon>
        <taxon>Methanomicrobia</taxon>
        <taxon>Methanosarcinales</taxon>
        <taxon>ANME-2 cluster</taxon>
        <taxon>Candidatus Methanogasteraceae</taxon>
        <taxon>Candidatus Methanogaster</taxon>
    </lineage>
</organism>
<comment type="caution">
    <text evidence="1">The sequence shown here is derived from an EMBL/GenBank/DDBJ whole genome shotgun (WGS) entry which is preliminary data.</text>
</comment>
<evidence type="ECO:0000313" key="1">
    <source>
        <dbReference type="EMBL" id="PXF61200.1"/>
    </source>
</evidence>